<name>A0AAD7YGW4_MYTSE</name>
<dbReference type="Pfam" id="PF14912">
    <property type="entry name" value="THEG"/>
    <property type="match status" value="2"/>
</dbReference>
<protein>
    <submittedName>
        <fullName evidence="1">Uncharacterized protein</fullName>
    </submittedName>
</protein>
<organism evidence="1 2">
    <name type="scientific">Mythimna separata</name>
    <name type="common">Oriental armyworm</name>
    <name type="synonym">Pseudaletia separata</name>
    <dbReference type="NCBI Taxonomy" id="271217"/>
    <lineage>
        <taxon>Eukaryota</taxon>
        <taxon>Metazoa</taxon>
        <taxon>Ecdysozoa</taxon>
        <taxon>Arthropoda</taxon>
        <taxon>Hexapoda</taxon>
        <taxon>Insecta</taxon>
        <taxon>Pterygota</taxon>
        <taxon>Neoptera</taxon>
        <taxon>Endopterygota</taxon>
        <taxon>Lepidoptera</taxon>
        <taxon>Glossata</taxon>
        <taxon>Ditrysia</taxon>
        <taxon>Noctuoidea</taxon>
        <taxon>Noctuidae</taxon>
        <taxon>Noctuinae</taxon>
        <taxon>Hadenini</taxon>
        <taxon>Mythimna</taxon>
    </lineage>
</organism>
<comment type="caution">
    <text evidence="1">The sequence shown here is derived from an EMBL/GenBank/DDBJ whole genome shotgun (WGS) entry which is preliminary data.</text>
</comment>
<gene>
    <name evidence="1" type="ORF">PYW07_010102</name>
</gene>
<evidence type="ECO:0000313" key="1">
    <source>
        <dbReference type="EMBL" id="KAJ8715620.1"/>
    </source>
</evidence>
<dbReference type="EMBL" id="JARGEI010000018">
    <property type="protein sequence ID" value="KAJ8715620.1"/>
    <property type="molecule type" value="Genomic_DNA"/>
</dbReference>
<dbReference type="InterPro" id="IPR006623">
    <property type="entry name" value="THEG"/>
</dbReference>
<dbReference type="Proteomes" id="UP001231518">
    <property type="component" value="Chromosome 24"/>
</dbReference>
<accession>A0AAD7YGW4</accession>
<evidence type="ECO:0000313" key="2">
    <source>
        <dbReference type="Proteomes" id="UP001231518"/>
    </source>
</evidence>
<keyword evidence="2" id="KW-1185">Reference proteome</keyword>
<proteinExistence type="predicted"/>
<reference evidence="1" key="1">
    <citation type="submission" date="2023-03" db="EMBL/GenBank/DDBJ databases">
        <title>Chromosome-level genomes of two armyworms, Mythimna separata and Mythimna loreyi, provide insights into the biosynthesis and reception of sex pheromones.</title>
        <authorList>
            <person name="Zhao H."/>
        </authorList>
    </citation>
    <scope>NUCLEOTIDE SEQUENCE</scope>
    <source>
        <strain evidence="1">BeijingLab</strain>
        <tissue evidence="1">Pupa</tissue>
    </source>
</reference>
<dbReference type="AlphaFoldDB" id="A0AAD7YGW4"/>
<sequence length="222" mass="26250">MAMQSKYDHPTSTYPYKIARRLNLLSVPRRTFYQSMEGMPSYTERGIRKSALRATPNDRVNDIAWPWVKRLIMLKKLYKNRFSPERLERIERMIESANATMYSKIANCVLDLKKQEGAKDLKKKKGWSESEWKKHMDYISQVARPKKTFLPPPIKRGKSMPLEALMPRIIEISSMPPFKCYIRESQDTWYRDPIKVPPKALKYVITERVTKLAAPRVLNEYY</sequence>